<dbReference type="PROSITE" id="PS51476">
    <property type="entry name" value="PROTEASOME_BETA_2"/>
    <property type="match status" value="1"/>
</dbReference>
<evidence type="ECO:0000313" key="5">
    <source>
        <dbReference type="Proteomes" id="UP001059546"/>
    </source>
</evidence>
<dbReference type="Gene3D" id="3.60.20.10">
    <property type="entry name" value="Glutamine Phosphoribosylpyrophosphate, subunit 1, domain 1"/>
    <property type="match status" value="1"/>
</dbReference>
<dbReference type="PANTHER" id="PTHR32194">
    <property type="entry name" value="METALLOPROTEASE TLDD"/>
    <property type="match status" value="1"/>
</dbReference>
<accession>A0A9Q9F8M5</accession>
<name>A0A9Q9F8M5_ENCHE</name>
<gene>
    <name evidence="4" type="ORF">GPU96_07g13740</name>
</gene>
<dbReference type="InterPro" id="IPR001353">
    <property type="entry name" value="Proteasome_sua/b"/>
</dbReference>
<dbReference type="InterPro" id="IPR023333">
    <property type="entry name" value="Proteasome_suB-type"/>
</dbReference>
<evidence type="ECO:0000256" key="3">
    <source>
        <dbReference type="ARBA" id="ARBA00022942"/>
    </source>
</evidence>
<keyword evidence="2" id="KW-0963">Cytoplasm</keyword>
<dbReference type="SUPFAM" id="SSF56235">
    <property type="entry name" value="N-terminal nucleophile aminohydrolases (Ntn hydrolases)"/>
    <property type="match status" value="1"/>
</dbReference>
<evidence type="ECO:0000256" key="2">
    <source>
        <dbReference type="ARBA" id="ARBA00022490"/>
    </source>
</evidence>
<dbReference type="PANTHER" id="PTHR32194:SF2">
    <property type="entry name" value="PROTEASOME SUBUNIT BETA TYPE-1"/>
    <property type="match status" value="1"/>
</dbReference>
<dbReference type="Pfam" id="PF00227">
    <property type="entry name" value="Proteasome"/>
    <property type="match status" value="1"/>
</dbReference>
<comment type="subcellular location">
    <subcellularLocation>
        <location evidence="1">Nucleus</location>
    </subcellularLocation>
</comment>
<sequence>MLNNKGRRYCMGGGSKLGTLKEYGLFEDSDVNVPLGSISMLDNKRGEDGVKEASKEELLRDDIEGLFIDGRPRYTEGKDGERFNPYEDNSGTVVCLKQDDFVVVSGDTRHSSEMVINSREMSKIFRIGNFFLTGTGFYADSHEVYVKMEYEIRQYEVDGPINIHSAANLLSKILYSRRFFPYYSYCTLSGFDNGKPYIYAYDPVGSFESVTCECNGSGRSMIQPLLDSFIDKKNWHNAEQTQLSQEDCVRLIAKAFASAAERDIKTKDNLEIYVLRENKVVHKVLPLRRD</sequence>
<organism evidence="4 5">
    <name type="scientific">Encephalitozoon hellem</name>
    <name type="common">Microsporidian parasite</name>
    <dbReference type="NCBI Taxonomy" id="27973"/>
    <lineage>
        <taxon>Eukaryota</taxon>
        <taxon>Fungi</taxon>
        <taxon>Fungi incertae sedis</taxon>
        <taxon>Microsporidia</taxon>
        <taxon>Unikaryonidae</taxon>
        <taxon>Encephalitozoon</taxon>
    </lineage>
</organism>
<dbReference type="GO" id="GO:0005634">
    <property type="term" value="C:nucleus"/>
    <property type="evidence" value="ECO:0007669"/>
    <property type="project" value="UniProtKB-SubCell"/>
</dbReference>
<dbReference type="Proteomes" id="UP001059546">
    <property type="component" value="Chromosome VII"/>
</dbReference>
<reference evidence="4" key="1">
    <citation type="submission" date="2022-10" db="EMBL/GenBank/DDBJ databases">
        <title>Encephalitozoon hellem ATCC 50604 Complete Genome.</title>
        <authorList>
            <person name="Mascarenhas dos Santos A.C."/>
            <person name="Julian A.T."/>
            <person name="Pombert J.-F."/>
        </authorList>
    </citation>
    <scope>NUCLEOTIDE SEQUENCE</scope>
    <source>
        <strain evidence="4">ATCC 50604</strain>
    </source>
</reference>
<evidence type="ECO:0000313" key="4">
    <source>
        <dbReference type="EMBL" id="UTX43613.1"/>
    </source>
</evidence>
<dbReference type="GO" id="GO:0005737">
    <property type="term" value="C:cytoplasm"/>
    <property type="evidence" value="ECO:0007669"/>
    <property type="project" value="TreeGrafter"/>
</dbReference>
<dbReference type="EMBL" id="CP075153">
    <property type="protein sequence ID" value="UTX43613.1"/>
    <property type="molecule type" value="Genomic_DNA"/>
</dbReference>
<proteinExistence type="predicted"/>
<dbReference type="GO" id="GO:0051603">
    <property type="term" value="P:proteolysis involved in protein catabolic process"/>
    <property type="evidence" value="ECO:0007669"/>
    <property type="project" value="InterPro"/>
</dbReference>
<keyword evidence="3 4" id="KW-0647">Proteasome</keyword>
<protein>
    <submittedName>
        <fullName evidence="4">Proteasome subunit beta type-6</fullName>
    </submittedName>
</protein>
<dbReference type="GO" id="GO:0005839">
    <property type="term" value="C:proteasome core complex"/>
    <property type="evidence" value="ECO:0007669"/>
    <property type="project" value="InterPro"/>
</dbReference>
<evidence type="ECO:0000256" key="1">
    <source>
        <dbReference type="ARBA" id="ARBA00004123"/>
    </source>
</evidence>
<dbReference type="AlphaFoldDB" id="A0A9Q9F8M5"/>
<dbReference type="InterPro" id="IPR029055">
    <property type="entry name" value="Ntn_hydrolases_N"/>
</dbReference>